<dbReference type="EMBL" id="GEFH01000870">
    <property type="protein sequence ID" value="JAP67711.1"/>
    <property type="molecule type" value="mRNA"/>
</dbReference>
<proteinExistence type="evidence at transcript level"/>
<evidence type="ECO:0000313" key="1">
    <source>
        <dbReference type="EMBL" id="JAP67711.1"/>
    </source>
</evidence>
<sequence length="75" mass="8348">VFIRVASSAGRLFGVGSLARTSSGTPPRSFFMFLNPFVDGAFAGICEERSSFYDGVHTCAFIKLFFHHTKHIKHH</sequence>
<accession>A0A131XQ86</accession>
<feature type="non-terminal residue" evidence="1">
    <location>
        <position position="1"/>
    </location>
</feature>
<dbReference type="AlphaFoldDB" id="A0A131XQ86"/>
<name>A0A131XQ86_9ACAR</name>
<reference evidence="1" key="1">
    <citation type="journal article" date="2017" name="Ticks Tick Borne Dis.">
        <title>An insight into the sialome of Hyalomma excavatum.</title>
        <authorList>
            <person name="Ribeiro J.M."/>
            <person name="Slovak M."/>
            <person name="Francischetti I.M."/>
        </authorList>
    </citation>
    <scope>NUCLEOTIDE SEQUENCE</scope>
    <source>
        <strain evidence="1">Samish</strain>
        <tissue evidence="1">Salivary glands</tissue>
    </source>
</reference>
<protein>
    <submittedName>
        <fullName evidence="1">Uncharacterized protein</fullName>
    </submittedName>
</protein>
<organism evidence="1">
    <name type="scientific">Hyalomma excavatum</name>
    <dbReference type="NCBI Taxonomy" id="257692"/>
    <lineage>
        <taxon>Eukaryota</taxon>
        <taxon>Metazoa</taxon>
        <taxon>Ecdysozoa</taxon>
        <taxon>Arthropoda</taxon>
        <taxon>Chelicerata</taxon>
        <taxon>Arachnida</taxon>
        <taxon>Acari</taxon>
        <taxon>Parasitiformes</taxon>
        <taxon>Ixodida</taxon>
        <taxon>Ixodoidea</taxon>
        <taxon>Ixodidae</taxon>
        <taxon>Hyalomminae</taxon>
        <taxon>Hyalomma</taxon>
    </lineage>
</organism>